<dbReference type="EMBL" id="BAABKX010000018">
    <property type="protein sequence ID" value="GAA5059309.1"/>
    <property type="molecule type" value="Genomic_DNA"/>
</dbReference>
<comment type="caution">
    <text evidence="2">The sequence shown here is derived from an EMBL/GenBank/DDBJ whole genome shotgun (WGS) entry which is preliminary data.</text>
</comment>
<dbReference type="Proteomes" id="UP001501729">
    <property type="component" value="Unassembled WGS sequence"/>
</dbReference>
<accession>A0AAV3UMX9</accession>
<evidence type="ECO:0000313" key="3">
    <source>
        <dbReference type="Proteomes" id="UP001501729"/>
    </source>
</evidence>
<keyword evidence="1" id="KW-0812">Transmembrane</keyword>
<gene>
    <name evidence="2" type="ORF">GCM10025751_43140</name>
</gene>
<sequence>MREYMNARRVKTLLFAAFGALFVAVGGAVLSQFQTGSAPYGQHVIVIAGIICCSMGLTFFALCLDEYRDG</sequence>
<keyword evidence="1" id="KW-0472">Membrane</keyword>
<protein>
    <submittedName>
        <fullName evidence="2">Uncharacterized protein</fullName>
    </submittedName>
</protein>
<proteinExistence type="predicted"/>
<keyword evidence="3" id="KW-1185">Reference proteome</keyword>
<evidence type="ECO:0000313" key="2">
    <source>
        <dbReference type="EMBL" id="GAA5059309.1"/>
    </source>
</evidence>
<organism evidence="2 3">
    <name type="scientific">Haladaptatus pallidirubidus</name>
    <dbReference type="NCBI Taxonomy" id="1008152"/>
    <lineage>
        <taxon>Archaea</taxon>
        <taxon>Methanobacteriati</taxon>
        <taxon>Methanobacteriota</taxon>
        <taxon>Stenosarchaea group</taxon>
        <taxon>Halobacteria</taxon>
        <taxon>Halobacteriales</taxon>
        <taxon>Haladaptataceae</taxon>
        <taxon>Haladaptatus</taxon>
    </lineage>
</organism>
<keyword evidence="1" id="KW-1133">Transmembrane helix</keyword>
<reference evidence="2 3" key="1">
    <citation type="journal article" date="2019" name="Int. J. Syst. Evol. Microbiol.">
        <title>The Global Catalogue of Microorganisms (GCM) 10K type strain sequencing project: providing services to taxonomists for standard genome sequencing and annotation.</title>
        <authorList>
            <consortium name="The Broad Institute Genomics Platform"/>
            <consortium name="The Broad Institute Genome Sequencing Center for Infectious Disease"/>
            <person name="Wu L."/>
            <person name="Ma J."/>
        </authorList>
    </citation>
    <scope>NUCLEOTIDE SEQUENCE [LARGE SCALE GENOMIC DNA]</scope>
    <source>
        <strain evidence="2 3">JCM 17504</strain>
    </source>
</reference>
<dbReference type="AlphaFoldDB" id="A0AAV3UMX9"/>
<feature type="transmembrane region" description="Helical" evidence="1">
    <location>
        <begin position="41"/>
        <end position="64"/>
    </location>
</feature>
<evidence type="ECO:0000256" key="1">
    <source>
        <dbReference type="SAM" id="Phobius"/>
    </source>
</evidence>
<name>A0AAV3UMX9_9EURY</name>